<dbReference type="NCBIfam" id="TIGR01003">
    <property type="entry name" value="PTS_HPr_family"/>
    <property type="match status" value="1"/>
</dbReference>
<dbReference type="InterPro" id="IPR035895">
    <property type="entry name" value="HPr-like_sf"/>
</dbReference>
<dbReference type="Pfam" id="PF00381">
    <property type="entry name" value="PTS-HPr"/>
    <property type="match status" value="1"/>
</dbReference>
<dbReference type="PROSITE" id="PS00369">
    <property type="entry name" value="PTS_HPR_HIS"/>
    <property type="match status" value="1"/>
</dbReference>
<accession>W8JFN5</accession>
<dbReference type="PATRIC" id="fig|1229831.3.peg.149"/>
<dbReference type="KEGG" id="cav:M832_01460"/>
<keyword evidence="6" id="KW-0808">Transferase</keyword>
<organism evidence="6 7">
    <name type="scientific">Chlamydia avium 10DC88</name>
    <dbReference type="NCBI Taxonomy" id="1229831"/>
    <lineage>
        <taxon>Bacteria</taxon>
        <taxon>Pseudomonadati</taxon>
        <taxon>Chlamydiota</taxon>
        <taxon>Chlamydiia</taxon>
        <taxon>Chlamydiales</taxon>
        <taxon>Chlamydiaceae</taxon>
        <taxon>Chlamydia/Chlamydophila group</taxon>
        <taxon>Chlamydia</taxon>
    </lineage>
</organism>
<dbReference type="Gene3D" id="3.30.1340.10">
    <property type="entry name" value="HPr-like"/>
    <property type="match status" value="1"/>
</dbReference>
<dbReference type="Proteomes" id="UP000019433">
    <property type="component" value="Chromosome"/>
</dbReference>
<evidence type="ECO:0000256" key="2">
    <source>
        <dbReference type="ARBA" id="ARBA00010736"/>
    </source>
</evidence>
<dbReference type="InterPro" id="IPR001020">
    <property type="entry name" value="PTS_HPr_His_P_site"/>
</dbReference>
<proteinExistence type="inferred from homology"/>
<keyword evidence="3" id="KW-0963">Cytoplasm</keyword>
<dbReference type="eggNOG" id="COG1925">
    <property type="taxonomic scope" value="Bacteria"/>
</dbReference>
<name>W8JFN5_9CHLA</name>
<dbReference type="GO" id="GO:0016740">
    <property type="term" value="F:transferase activity"/>
    <property type="evidence" value="ECO:0007669"/>
    <property type="project" value="UniProtKB-KW"/>
</dbReference>
<dbReference type="PANTHER" id="PTHR33705:SF2">
    <property type="entry name" value="PHOSPHOCARRIER PROTEIN NPR"/>
    <property type="match status" value="1"/>
</dbReference>
<dbReference type="AlphaFoldDB" id="W8JFN5"/>
<comment type="subcellular location">
    <subcellularLocation>
        <location evidence="1">Cytoplasm</location>
    </subcellularLocation>
</comment>
<dbReference type="GO" id="GO:0005737">
    <property type="term" value="C:cytoplasm"/>
    <property type="evidence" value="ECO:0007669"/>
    <property type="project" value="UniProtKB-SubCell"/>
</dbReference>
<dbReference type="InterPro" id="IPR000032">
    <property type="entry name" value="HPr-like"/>
</dbReference>
<evidence type="ECO:0000259" key="5">
    <source>
        <dbReference type="PROSITE" id="PS51350"/>
    </source>
</evidence>
<evidence type="ECO:0000256" key="1">
    <source>
        <dbReference type="ARBA" id="ARBA00004496"/>
    </source>
</evidence>
<dbReference type="PROSITE" id="PS51350">
    <property type="entry name" value="PTS_HPR_DOM"/>
    <property type="match status" value="1"/>
</dbReference>
<keyword evidence="4" id="KW-0598">Phosphotransferase system</keyword>
<dbReference type="STRING" id="1229831.M832_01460"/>
<dbReference type="CDD" id="cd00367">
    <property type="entry name" value="PTS-HPr_like"/>
    <property type="match status" value="1"/>
</dbReference>
<feature type="domain" description="HPr" evidence="5">
    <location>
        <begin position="41"/>
        <end position="128"/>
    </location>
</feature>
<evidence type="ECO:0000313" key="7">
    <source>
        <dbReference type="Proteomes" id="UP000019433"/>
    </source>
</evidence>
<dbReference type="SUPFAM" id="SSF55594">
    <property type="entry name" value="HPr-like"/>
    <property type="match status" value="1"/>
</dbReference>
<evidence type="ECO:0000313" key="6">
    <source>
        <dbReference type="EMBL" id="AHK63015.1"/>
    </source>
</evidence>
<dbReference type="InterPro" id="IPR050399">
    <property type="entry name" value="HPr"/>
</dbReference>
<reference evidence="6 7" key="1">
    <citation type="journal article" date="2014" name="Syst. Appl. Microbiol.">
        <title>Evidence for the existence of two new members of the family Chlamydiaceae and proposal of Chlamydia avium sp. nov. and Chlamydia gallinacea sp. nov.</title>
        <authorList>
            <person name="Sachse K."/>
            <person name="Laroucau K."/>
            <person name="Riege K."/>
            <person name="Wehner S."/>
            <person name="Dilcher M."/>
            <person name="Creasy H.H."/>
            <person name="Weidmann M."/>
            <person name="Myers G."/>
            <person name="Vorimore F."/>
            <person name="Vicari N."/>
            <person name="Magnino S."/>
            <person name="Liebler-Tenorio E."/>
            <person name="Ruettger A."/>
            <person name="Bavoil P.M."/>
            <person name="Hufert F.T."/>
            <person name="Rossello-Mora R."/>
            <person name="Marz M."/>
        </authorList>
    </citation>
    <scope>NUCLEOTIDE SEQUENCE [LARGE SCALE GENOMIC DNA]</scope>
    <source>
        <strain evidence="6 7">10DC88</strain>
    </source>
</reference>
<evidence type="ECO:0000256" key="4">
    <source>
        <dbReference type="ARBA" id="ARBA00022683"/>
    </source>
</evidence>
<sequence length="128" mass="14383">MVRGLFACTVKDLVVDEFREHILDINEKEKVYTSFPDTQEEYTGICVVRNTSGVHVRPASAIVKLLKGEECEVSFTYAEKTVNAKSIMSILILGAPKNGEIFVRIRGKNSHRVFQKLQNAFESGFGEL</sequence>
<evidence type="ECO:0000256" key="3">
    <source>
        <dbReference type="ARBA" id="ARBA00022490"/>
    </source>
</evidence>
<gene>
    <name evidence="6" type="primary">ptsH</name>
    <name evidence="6" type="ORF">M832_01460</name>
</gene>
<comment type="similarity">
    <text evidence="2">Belongs to the HPr family.</text>
</comment>
<dbReference type="EC" id="2.7.11.-" evidence="6"/>
<dbReference type="HOGENOM" id="CLU_136230_1_2_0"/>
<dbReference type="GO" id="GO:0009401">
    <property type="term" value="P:phosphoenolpyruvate-dependent sugar phosphotransferase system"/>
    <property type="evidence" value="ECO:0007669"/>
    <property type="project" value="UniProtKB-KW"/>
</dbReference>
<dbReference type="InterPro" id="IPR002114">
    <property type="entry name" value="PTS_HPr_Ser_P_site"/>
</dbReference>
<protein>
    <submittedName>
        <fullName evidence="6">Phosphocarrier protein HPr</fullName>
        <ecNumber evidence="6">2.7.11.-</ecNumber>
    </submittedName>
</protein>
<dbReference type="EMBL" id="CP006571">
    <property type="protein sequence ID" value="AHK63015.1"/>
    <property type="molecule type" value="Genomic_DNA"/>
</dbReference>
<dbReference type="PANTHER" id="PTHR33705">
    <property type="entry name" value="PHOSPHOCARRIER PROTEIN HPR"/>
    <property type="match status" value="1"/>
</dbReference>
<dbReference type="PROSITE" id="PS00589">
    <property type="entry name" value="PTS_HPR_SER"/>
    <property type="match status" value="1"/>
</dbReference>
<dbReference type="PRINTS" id="PR00107">
    <property type="entry name" value="PHOSPHOCPHPR"/>
</dbReference>